<comment type="catalytic activity">
    <reaction evidence="9 10 11">
        <text>adenosine(37) in tRNA + dimethylallyl diphosphate = N(6)-dimethylallyladenosine(37) in tRNA + diphosphate</text>
        <dbReference type="Rhea" id="RHEA:26482"/>
        <dbReference type="Rhea" id="RHEA-COMP:10162"/>
        <dbReference type="Rhea" id="RHEA-COMP:10375"/>
        <dbReference type="ChEBI" id="CHEBI:33019"/>
        <dbReference type="ChEBI" id="CHEBI:57623"/>
        <dbReference type="ChEBI" id="CHEBI:74411"/>
        <dbReference type="ChEBI" id="CHEBI:74415"/>
        <dbReference type="EC" id="2.5.1.75"/>
    </reaction>
</comment>
<dbReference type="PANTHER" id="PTHR11088:SF60">
    <property type="entry name" value="TRNA DIMETHYLALLYLTRANSFERASE"/>
    <property type="match status" value="1"/>
</dbReference>
<sequence>MENINIEEDSGFHMAIKKQENTLPMKNLISVVGPTGIGKTRLAIDLAKYFNTEIVSCDSRQFFKEMKIGTASPTDEELQEAQHHFIGNLSIQEYYSIGQYEEDALKKLNELFENHKTLILVGGSMMYEKAVIEGLNDLPEADEENQKKLQEILENDGIEKLQEMLKDIDPEYFAIVDFHNHRRLLRAIDVIWQTNKKYSEQIAVSQDSRDFKTIRIGIEAPREELYDRINKRVDIMIEKGLLEEAKSLEEFKQSTALNTVGYTELFKYFDGEWDLDFAISEIKKNSRRYAKRQLTWYRKAEDIYYLPVGYSQEDFDRLIEYINFQLQN</sequence>
<dbReference type="SUPFAM" id="SSF52540">
    <property type="entry name" value="P-loop containing nucleoside triphosphate hydrolases"/>
    <property type="match status" value="2"/>
</dbReference>
<dbReference type="EC" id="2.5.1.75" evidence="10"/>
<comment type="function">
    <text evidence="2 10 12">Catalyzes the transfer of a dimethylallyl group onto the adenine at position 37 in tRNAs that read codons beginning with uridine, leading to the formation of N6-(dimethylallyl)adenosine (i(6)A).</text>
</comment>
<dbReference type="Pfam" id="PF01715">
    <property type="entry name" value="IPPT"/>
    <property type="match status" value="1"/>
</dbReference>
<dbReference type="InterPro" id="IPR039657">
    <property type="entry name" value="Dimethylallyltransferase"/>
</dbReference>
<evidence type="ECO:0000256" key="7">
    <source>
        <dbReference type="ARBA" id="ARBA00022840"/>
    </source>
</evidence>
<comment type="subunit">
    <text evidence="10">Monomer.</text>
</comment>
<dbReference type="NCBIfam" id="TIGR00174">
    <property type="entry name" value="miaA"/>
    <property type="match status" value="1"/>
</dbReference>
<evidence type="ECO:0000313" key="14">
    <source>
        <dbReference type="EMBL" id="CAA7393351.1"/>
    </source>
</evidence>
<dbReference type="Gene3D" id="3.40.50.300">
    <property type="entry name" value="P-loop containing nucleotide triphosphate hydrolases"/>
    <property type="match status" value="1"/>
</dbReference>
<proteinExistence type="inferred from homology"/>
<gene>
    <name evidence="10 14" type="primary">miaA</name>
    <name evidence="14" type="ORF">CHRY9393_03501</name>
</gene>
<feature type="binding site" evidence="10">
    <location>
        <begin position="35"/>
        <end position="40"/>
    </location>
    <ligand>
        <name>substrate</name>
    </ligand>
</feature>
<evidence type="ECO:0000256" key="5">
    <source>
        <dbReference type="ARBA" id="ARBA00022694"/>
    </source>
</evidence>
<accession>A0A6N4XV80</accession>
<feature type="region of interest" description="Interaction with substrate tRNA" evidence="10">
    <location>
        <begin position="58"/>
        <end position="61"/>
    </location>
</feature>
<evidence type="ECO:0000256" key="8">
    <source>
        <dbReference type="ARBA" id="ARBA00022842"/>
    </source>
</evidence>
<dbReference type="HAMAP" id="MF_00185">
    <property type="entry name" value="IPP_trans"/>
    <property type="match status" value="1"/>
</dbReference>
<dbReference type="Gene3D" id="1.10.20.140">
    <property type="match status" value="1"/>
</dbReference>
<dbReference type="GO" id="GO:0006400">
    <property type="term" value="P:tRNA modification"/>
    <property type="evidence" value="ECO:0007669"/>
    <property type="project" value="TreeGrafter"/>
</dbReference>
<evidence type="ECO:0000256" key="3">
    <source>
        <dbReference type="ARBA" id="ARBA00005842"/>
    </source>
</evidence>
<evidence type="ECO:0000256" key="10">
    <source>
        <dbReference type="HAMAP-Rule" id="MF_00185"/>
    </source>
</evidence>
<organism evidence="14 15">
    <name type="scientific">Chryseobacterium fistulae</name>
    <dbReference type="NCBI Taxonomy" id="2675058"/>
    <lineage>
        <taxon>Bacteria</taxon>
        <taxon>Pseudomonadati</taxon>
        <taxon>Bacteroidota</taxon>
        <taxon>Flavobacteriia</taxon>
        <taxon>Flavobacteriales</taxon>
        <taxon>Weeksellaceae</taxon>
        <taxon>Chryseobacterium group</taxon>
        <taxon>Chryseobacterium</taxon>
    </lineage>
</organism>
<keyword evidence="4 10" id="KW-0808">Transferase</keyword>
<dbReference type="Proteomes" id="UP000445309">
    <property type="component" value="Unassembled WGS sequence"/>
</dbReference>
<comment type="cofactor">
    <cofactor evidence="1 10">
        <name>Mg(2+)</name>
        <dbReference type="ChEBI" id="CHEBI:18420"/>
    </cofactor>
</comment>
<feature type="site" description="Interaction with substrate tRNA" evidence="10">
    <location>
        <position position="124"/>
    </location>
</feature>
<evidence type="ECO:0000256" key="11">
    <source>
        <dbReference type="RuleBase" id="RU003783"/>
    </source>
</evidence>
<dbReference type="InterPro" id="IPR027417">
    <property type="entry name" value="P-loop_NTPase"/>
</dbReference>
<comment type="caution">
    <text evidence="10">Lacks conserved residue(s) required for the propagation of feature annotation.</text>
</comment>
<reference evidence="14 15" key="1">
    <citation type="submission" date="2020-01" db="EMBL/GenBank/DDBJ databases">
        <authorList>
            <person name="Rodrigo-Torres L."/>
            <person name="Arahal R. D."/>
            <person name="Lucena T."/>
        </authorList>
    </citation>
    <scope>NUCLEOTIDE SEQUENCE [LARGE SCALE GENOMIC DNA]</scope>
    <source>
        <strain evidence="14 15">CECT 9393</strain>
    </source>
</reference>
<evidence type="ECO:0000313" key="15">
    <source>
        <dbReference type="Proteomes" id="UP000445309"/>
    </source>
</evidence>
<dbReference type="PANTHER" id="PTHR11088">
    <property type="entry name" value="TRNA DIMETHYLALLYLTRANSFERASE"/>
    <property type="match status" value="1"/>
</dbReference>
<keyword evidence="6 10" id="KW-0547">Nucleotide-binding</keyword>
<feature type="binding site" evidence="10">
    <location>
        <begin position="33"/>
        <end position="40"/>
    </location>
    <ligand>
        <name>ATP</name>
        <dbReference type="ChEBI" id="CHEBI:30616"/>
    </ligand>
</feature>
<dbReference type="GO" id="GO:0005524">
    <property type="term" value="F:ATP binding"/>
    <property type="evidence" value="ECO:0007669"/>
    <property type="project" value="UniProtKB-UniRule"/>
</dbReference>
<evidence type="ECO:0000256" key="12">
    <source>
        <dbReference type="RuleBase" id="RU003784"/>
    </source>
</evidence>
<keyword evidence="8 10" id="KW-0460">Magnesium</keyword>
<keyword evidence="15" id="KW-1185">Reference proteome</keyword>
<evidence type="ECO:0000256" key="1">
    <source>
        <dbReference type="ARBA" id="ARBA00001946"/>
    </source>
</evidence>
<name>A0A6N4XV80_9FLAO</name>
<evidence type="ECO:0000256" key="13">
    <source>
        <dbReference type="RuleBase" id="RU003785"/>
    </source>
</evidence>
<dbReference type="AlphaFoldDB" id="A0A6N4XV80"/>
<evidence type="ECO:0000256" key="2">
    <source>
        <dbReference type="ARBA" id="ARBA00003213"/>
    </source>
</evidence>
<evidence type="ECO:0000256" key="9">
    <source>
        <dbReference type="ARBA" id="ARBA00049563"/>
    </source>
</evidence>
<protein>
    <recommendedName>
        <fullName evidence="10">tRNA dimethylallyltransferase</fullName>
        <ecNumber evidence="10">2.5.1.75</ecNumber>
    </recommendedName>
    <alternativeName>
        <fullName evidence="10">Dimethylallyl diphosphate:tRNA dimethylallyltransferase</fullName>
        <shortName evidence="10">DMAPP:tRNA dimethylallyltransferase</shortName>
        <shortName evidence="10">DMATase</shortName>
    </alternativeName>
    <alternativeName>
        <fullName evidence="10">Isopentenyl-diphosphate:tRNA isopentenyltransferase</fullName>
        <shortName evidence="10">IPP transferase</shortName>
        <shortName evidence="10">IPPT</shortName>
        <shortName evidence="10">IPTase</shortName>
    </alternativeName>
</protein>
<keyword evidence="7 10" id="KW-0067">ATP-binding</keyword>
<evidence type="ECO:0000256" key="4">
    <source>
        <dbReference type="ARBA" id="ARBA00022679"/>
    </source>
</evidence>
<comment type="similarity">
    <text evidence="3 10 13">Belongs to the IPP transferase family.</text>
</comment>
<dbReference type="GO" id="GO:0052381">
    <property type="term" value="F:tRNA dimethylallyltransferase activity"/>
    <property type="evidence" value="ECO:0007669"/>
    <property type="project" value="UniProtKB-UniRule"/>
</dbReference>
<evidence type="ECO:0000256" key="6">
    <source>
        <dbReference type="ARBA" id="ARBA00022741"/>
    </source>
</evidence>
<dbReference type="EMBL" id="CACVBY010000159">
    <property type="protein sequence ID" value="CAA7393351.1"/>
    <property type="molecule type" value="Genomic_DNA"/>
</dbReference>
<dbReference type="InterPro" id="IPR018022">
    <property type="entry name" value="IPT"/>
</dbReference>
<keyword evidence="5 10" id="KW-0819">tRNA processing</keyword>